<dbReference type="Proteomes" id="UP000248044">
    <property type="component" value="Chromosome"/>
</dbReference>
<reference evidence="1 2" key="1">
    <citation type="submission" date="2018-05" db="EMBL/GenBank/DDBJ databases">
        <title>Complete Genome Sequences of Extremely Thermoacidophilic, Metal-Mobilizing Type-Strain Members of the Archaeal Family Sulfolobaceae: Acidianus brierleyi DSM-1651T, Acidianus sulfidivorans DSM-18786T, Metallosphaera hakonensis DSM-7519T, and Metallosphaera prunae DSM-10039T.</title>
        <authorList>
            <person name="Counts J.A."/>
            <person name="Kelly R.M."/>
        </authorList>
    </citation>
    <scope>NUCLEOTIDE SEQUENCE [LARGE SCALE GENOMIC DNA]</scope>
    <source>
        <strain evidence="1 2">DSM 1651</strain>
    </source>
</reference>
<evidence type="ECO:0000313" key="1">
    <source>
        <dbReference type="EMBL" id="AWR93986.1"/>
    </source>
</evidence>
<dbReference type="GeneID" id="36831384"/>
<protein>
    <submittedName>
        <fullName evidence="1">Uncharacterized protein</fullName>
    </submittedName>
</protein>
<dbReference type="RefSeq" id="WP_110269870.1">
    <property type="nucleotide sequence ID" value="NZ_CP029289.2"/>
</dbReference>
<name>A0A2U9IDA5_9CREN</name>
<dbReference type="EMBL" id="CP029289">
    <property type="protein sequence ID" value="AWR93986.1"/>
    <property type="molecule type" value="Genomic_DNA"/>
</dbReference>
<dbReference type="KEGG" id="abri:DFR85_04470"/>
<dbReference type="OrthoDB" id="38668at2157"/>
<proteinExistence type="predicted"/>
<sequence>MVSKVLFITKEGKFYYDGDVHKVESITDLTNVEIKFSMPMIVYDVDNVNLDYFIVNYGNLQVGEYNLANIINFIVQYNYLLFVDHSKKRIDIYLNGGTEISLPYGYLDLLRYLLAKISSGVLLESTDFTTLYSF</sequence>
<gene>
    <name evidence="1" type="ORF">DFR85_04470</name>
</gene>
<dbReference type="AlphaFoldDB" id="A0A2U9IDA5"/>
<accession>A0A2U9IDA5</accession>
<organism evidence="1 2">
    <name type="scientific">Acidianus brierleyi</name>
    <dbReference type="NCBI Taxonomy" id="41673"/>
    <lineage>
        <taxon>Archaea</taxon>
        <taxon>Thermoproteota</taxon>
        <taxon>Thermoprotei</taxon>
        <taxon>Sulfolobales</taxon>
        <taxon>Sulfolobaceae</taxon>
        <taxon>Acidianus</taxon>
    </lineage>
</organism>
<evidence type="ECO:0000313" key="2">
    <source>
        <dbReference type="Proteomes" id="UP000248044"/>
    </source>
</evidence>
<keyword evidence="2" id="KW-1185">Reference proteome</keyword>